<keyword evidence="2" id="KW-0614">Plasmid</keyword>
<accession>A0A1B1KI36</accession>
<dbReference type="Proteomes" id="UP000186108">
    <property type="component" value="Plasmid pR1CP1"/>
</dbReference>
<evidence type="ECO:0008006" key="4">
    <source>
        <dbReference type="Google" id="ProtNLM"/>
    </source>
</evidence>
<dbReference type="AlphaFoldDB" id="A0A1B1KI36"/>
<evidence type="ECO:0000313" key="2">
    <source>
        <dbReference type="EMBL" id="ANS32220.1"/>
    </source>
</evidence>
<organism evidence="2 3">
    <name type="scientific">Rhodococcus opacus</name>
    <name type="common">Nocardia opaca</name>
    <dbReference type="NCBI Taxonomy" id="37919"/>
    <lineage>
        <taxon>Bacteria</taxon>
        <taxon>Bacillati</taxon>
        <taxon>Actinomycetota</taxon>
        <taxon>Actinomycetes</taxon>
        <taxon>Mycobacteriales</taxon>
        <taxon>Nocardiaceae</taxon>
        <taxon>Rhodococcus</taxon>
    </lineage>
</organism>
<feature type="compositionally biased region" description="Polar residues" evidence="1">
    <location>
        <begin position="1"/>
        <end position="24"/>
    </location>
</feature>
<gene>
    <name evidence="2" type="ORF">R1CP_38105</name>
</gene>
<name>A0A1B1KI36_RHOOP</name>
<dbReference type="EMBL" id="CP009112">
    <property type="protein sequence ID" value="ANS32220.1"/>
    <property type="molecule type" value="Genomic_DNA"/>
</dbReference>
<feature type="region of interest" description="Disordered" evidence="1">
    <location>
        <begin position="1"/>
        <end position="49"/>
    </location>
</feature>
<sequence length="107" mass="12605">MTEPTNPESCRNTASQPSPGQQGATERRRYRRWQQRRREASLTRAERPRVDREVEEILEFIRAWTPYGGAPAEEILVRFGMTPSRFREKLHEIRALDHIAKDMTENP</sequence>
<evidence type="ECO:0000313" key="3">
    <source>
        <dbReference type="Proteomes" id="UP000186108"/>
    </source>
</evidence>
<protein>
    <recommendedName>
        <fullName evidence="4">DUF3263 domain-containing protein</fullName>
    </recommendedName>
</protein>
<reference evidence="2 3" key="1">
    <citation type="submission" date="2014-07" db="EMBL/GenBank/DDBJ databases">
        <authorList>
            <person name="Zhang J.E."/>
            <person name="Yang H."/>
            <person name="Guo J."/>
            <person name="Deng Z."/>
            <person name="Luo H."/>
            <person name="Luo M."/>
            <person name="Zhao B."/>
        </authorList>
    </citation>
    <scope>NUCLEOTIDE SEQUENCE [LARGE SCALE GENOMIC DNA]</scope>
    <source>
        <strain evidence="2 3">1CP</strain>
        <plasmid evidence="3">Plasmid pr1cp1</plasmid>
    </source>
</reference>
<evidence type="ECO:0000256" key="1">
    <source>
        <dbReference type="SAM" id="MobiDB-lite"/>
    </source>
</evidence>
<geneLocation type="plasmid" evidence="3">
    <name>pr1cp1</name>
</geneLocation>
<feature type="compositionally biased region" description="Basic and acidic residues" evidence="1">
    <location>
        <begin position="36"/>
        <end position="49"/>
    </location>
</feature>
<proteinExistence type="predicted"/>